<gene>
    <name evidence="12" type="ORF">L798_08380</name>
</gene>
<organism evidence="12 13">
    <name type="scientific">Zootermopsis nevadensis</name>
    <name type="common">Dampwood termite</name>
    <dbReference type="NCBI Taxonomy" id="136037"/>
    <lineage>
        <taxon>Eukaryota</taxon>
        <taxon>Metazoa</taxon>
        <taxon>Ecdysozoa</taxon>
        <taxon>Arthropoda</taxon>
        <taxon>Hexapoda</taxon>
        <taxon>Insecta</taxon>
        <taxon>Pterygota</taxon>
        <taxon>Neoptera</taxon>
        <taxon>Polyneoptera</taxon>
        <taxon>Dictyoptera</taxon>
        <taxon>Blattodea</taxon>
        <taxon>Blattoidea</taxon>
        <taxon>Termitoidae</taxon>
        <taxon>Termopsidae</taxon>
        <taxon>Zootermopsis</taxon>
    </lineage>
</organism>
<evidence type="ECO:0000256" key="7">
    <source>
        <dbReference type="ARBA" id="ARBA00023163"/>
    </source>
</evidence>
<proteinExistence type="predicted"/>
<dbReference type="GO" id="GO:0000981">
    <property type="term" value="F:DNA-binding transcription factor activity, RNA polymerase II-specific"/>
    <property type="evidence" value="ECO:0007669"/>
    <property type="project" value="TreeGrafter"/>
</dbReference>
<evidence type="ECO:0000256" key="4">
    <source>
        <dbReference type="ARBA" id="ARBA00022833"/>
    </source>
</evidence>
<evidence type="ECO:0000256" key="8">
    <source>
        <dbReference type="ARBA" id="ARBA00023242"/>
    </source>
</evidence>
<dbReference type="SUPFAM" id="SSF57716">
    <property type="entry name" value="Glucocorticoid receptor-like (DNA-binding domain)"/>
    <property type="match status" value="1"/>
</dbReference>
<keyword evidence="8" id="KW-0539">Nucleus</keyword>
<dbReference type="GO" id="GO:0000122">
    <property type="term" value="P:negative regulation of transcription by RNA polymerase II"/>
    <property type="evidence" value="ECO:0007669"/>
    <property type="project" value="TreeGrafter"/>
</dbReference>
<dbReference type="AlphaFoldDB" id="A0A067RE15"/>
<dbReference type="STRING" id="136037.A0A067RE15"/>
<keyword evidence="4" id="KW-0862">Zinc</keyword>
<keyword evidence="3 9" id="KW-0863">Zinc-finger</keyword>
<comment type="subcellular location">
    <subcellularLocation>
        <location evidence="1">Nucleus</location>
    </subcellularLocation>
</comment>
<dbReference type="InterPro" id="IPR039355">
    <property type="entry name" value="Transcription_factor_GATA"/>
</dbReference>
<keyword evidence="7" id="KW-0804">Transcription</keyword>
<dbReference type="PRINTS" id="PR00619">
    <property type="entry name" value="GATAZNFINGER"/>
</dbReference>
<dbReference type="Proteomes" id="UP000027135">
    <property type="component" value="Unassembled WGS sequence"/>
</dbReference>
<dbReference type="GO" id="GO:0045165">
    <property type="term" value="P:cell fate commitment"/>
    <property type="evidence" value="ECO:0007669"/>
    <property type="project" value="TreeGrafter"/>
</dbReference>
<dbReference type="GO" id="GO:0000978">
    <property type="term" value="F:RNA polymerase II cis-regulatory region sequence-specific DNA binding"/>
    <property type="evidence" value="ECO:0007669"/>
    <property type="project" value="TreeGrafter"/>
</dbReference>
<evidence type="ECO:0000313" key="13">
    <source>
        <dbReference type="Proteomes" id="UP000027135"/>
    </source>
</evidence>
<dbReference type="Pfam" id="PF00320">
    <property type="entry name" value="GATA"/>
    <property type="match status" value="1"/>
</dbReference>
<dbReference type="InParanoid" id="A0A067RE15"/>
<feature type="region of interest" description="Disordered" evidence="10">
    <location>
        <begin position="1"/>
        <end position="21"/>
    </location>
</feature>
<evidence type="ECO:0000256" key="2">
    <source>
        <dbReference type="ARBA" id="ARBA00022723"/>
    </source>
</evidence>
<evidence type="ECO:0000256" key="3">
    <source>
        <dbReference type="ARBA" id="ARBA00022771"/>
    </source>
</evidence>
<dbReference type="SMART" id="SM00401">
    <property type="entry name" value="ZnF_GATA"/>
    <property type="match status" value="1"/>
</dbReference>
<dbReference type="eggNOG" id="KOG1601">
    <property type="taxonomic scope" value="Eukaryota"/>
</dbReference>
<name>A0A067RE15_ZOONE</name>
<accession>A0A067RE15</accession>
<evidence type="ECO:0000313" key="12">
    <source>
        <dbReference type="EMBL" id="KDR17123.1"/>
    </source>
</evidence>
<dbReference type="GO" id="GO:0045944">
    <property type="term" value="P:positive regulation of transcription by RNA polymerase II"/>
    <property type="evidence" value="ECO:0007669"/>
    <property type="project" value="TreeGrafter"/>
</dbReference>
<evidence type="ECO:0000256" key="10">
    <source>
        <dbReference type="SAM" id="MobiDB-lite"/>
    </source>
</evidence>
<dbReference type="PANTHER" id="PTHR10071">
    <property type="entry name" value="TRANSCRIPTION FACTOR GATA FAMILY MEMBER"/>
    <property type="match status" value="1"/>
</dbReference>
<dbReference type="CDD" id="cd00202">
    <property type="entry name" value="ZnF_GATA"/>
    <property type="match status" value="1"/>
</dbReference>
<dbReference type="PROSITE" id="PS50114">
    <property type="entry name" value="GATA_ZN_FINGER_2"/>
    <property type="match status" value="1"/>
</dbReference>
<feature type="domain" description="GATA-type" evidence="11">
    <location>
        <begin position="19"/>
        <end position="72"/>
    </location>
</feature>
<keyword evidence="5" id="KW-0805">Transcription regulation</keyword>
<keyword evidence="6" id="KW-0238">DNA-binding</keyword>
<dbReference type="GO" id="GO:0005634">
    <property type="term" value="C:nucleus"/>
    <property type="evidence" value="ECO:0007669"/>
    <property type="project" value="UniProtKB-SubCell"/>
</dbReference>
<protein>
    <submittedName>
        <fullName evidence="12">Transcription factor GATA-4</fullName>
    </submittedName>
</protein>
<dbReference type="OMA" id="QPPKVEC"/>
<evidence type="ECO:0000256" key="9">
    <source>
        <dbReference type="PROSITE-ProRule" id="PRU00094"/>
    </source>
</evidence>
<evidence type="ECO:0000256" key="1">
    <source>
        <dbReference type="ARBA" id="ARBA00004123"/>
    </source>
</evidence>
<feature type="region of interest" description="Disordered" evidence="10">
    <location>
        <begin position="63"/>
        <end position="104"/>
    </location>
</feature>
<dbReference type="EMBL" id="KK852751">
    <property type="protein sequence ID" value="KDR17123.1"/>
    <property type="molecule type" value="Genomic_DNA"/>
</dbReference>
<feature type="region of interest" description="Disordered" evidence="10">
    <location>
        <begin position="221"/>
        <end position="262"/>
    </location>
</feature>
<dbReference type="InterPro" id="IPR013088">
    <property type="entry name" value="Znf_NHR/GATA"/>
</dbReference>
<dbReference type="PANTHER" id="PTHR10071:SF337">
    <property type="entry name" value="GATA-BINDING FACTOR A"/>
    <property type="match status" value="1"/>
</dbReference>
<sequence length="298" mass="31600">MNGMNRPLVKQPRRLSASRRVGLSCSNCHTNTTSLWRRNSMGEPVCNACGLYYKLHGVNRPLAMKKDSIQTRKRKPKSGTPKSESSGGGSSGGANSNSMQQSPSIVKLEHSDNYGDCRTSSSVLNHHTSSNVNNGHTGLNLLGHGGSSSSTALVTGSLTYSGLYSSASAQPLPLQHVTSSLQYHNSPHLHHQSGGSNTEVSSTPVNHYYDLIQHHMNHSSGQHVTTIQPPKVECPSPPAGDLQGNRSPGLMPSHSPGETGLGASPHIVTLGNNNNNKVVVMGNGDNNMDRPTVVSMSS</sequence>
<dbReference type="FunFam" id="3.30.50.10:FF:000032">
    <property type="entry name" value="Transcription factor GATA-3"/>
    <property type="match status" value="1"/>
</dbReference>
<keyword evidence="13" id="KW-1185">Reference proteome</keyword>
<reference evidence="12 13" key="1">
    <citation type="journal article" date="2014" name="Nat. Commun.">
        <title>Molecular traces of alternative social organization in a termite genome.</title>
        <authorList>
            <person name="Terrapon N."/>
            <person name="Li C."/>
            <person name="Robertson H.M."/>
            <person name="Ji L."/>
            <person name="Meng X."/>
            <person name="Booth W."/>
            <person name="Chen Z."/>
            <person name="Childers C.P."/>
            <person name="Glastad K.M."/>
            <person name="Gokhale K."/>
            <person name="Gowin J."/>
            <person name="Gronenberg W."/>
            <person name="Hermansen R.A."/>
            <person name="Hu H."/>
            <person name="Hunt B.G."/>
            <person name="Huylmans A.K."/>
            <person name="Khalil S.M."/>
            <person name="Mitchell R.D."/>
            <person name="Munoz-Torres M.C."/>
            <person name="Mustard J.A."/>
            <person name="Pan H."/>
            <person name="Reese J.T."/>
            <person name="Scharf M.E."/>
            <person name="Sun F."/>
            <person name="Vogel H."/>
            <person name="Xiao J."/>
            <person name="Yang W."/>
            <person name="Yang Z."/>
            <person name="Yang Z."/>
            <person name="Zhou J."/>
            <person name="Zhu J."/>
            <person name="Brent C.S."/>
            <person name="Elsik C.G."/>
            <person name="Goodisman M.A."/>
            <person name="Liberles D.A."/>
            <person name="Roe R.M."/>
            <person name="Vargo E.L."/>
            <person name="Vilcinskas A."/>
            <person name="Wang J."/>
            <person name="Bornberg-Bauer E."/>
            <person name="Korb J."/>
            <person name="Zhang G."/>
            <person name="Liebig J."/>
        </authorList>
    </citation>
    <scope>NUCLEOTIDE SEQUENCE [LARGE SCALE GENOMIC DNA]</scope>
    <source>
        <tissue evidence="12">Whole organism</tissue>
    </source>
</reference>
<keyword evidence="2" id="KW-0479">Metal-binding</keyword>
<evidence type="ECO:0000259" key="11">
    <source>
        <dbReference type="PROSITE" id="PS50114"/>
    </source>
</evidence>
<dbReference type="Gene3D" id="3.30.50.10">
    <property type="entry name" value="Erythroid Transcription Factor GATA-1, subunit A"/>
    <property type="match status" value="1"/>
</dbReference>
<dbReference type="GO" id="GO:0008270">
    <property type="term" value="F:zinc ion binding"/>
    <property type="evidence" value="ECO:0007669"/>
    <property type="project" value="UniProtKB-KW"/>
</dbReference>
<dbReference type="InterPro" id="IPR000679">
    <property type="entry name" value="Znf_GATA"/>
</dbReference>
<dbReference type="PROSITE" id="PS00344">
    <property type="entry name" value="GATA_ZN_FINGER_1"/>
    <property type="match status" value="1"/>
</dbReference>
<evidence type="ECO:0000256" key="6">
    <source>
        <dbReference type="ARBA" id="ARBA00023125"/>
    </source>
</evidence>
<evidence type="ECO:0000256" key="5">
    <source>
        <dbReference type="ARBA" id="ARBA00023015"/>
    </source>
</evidence>